<organism evidence="2 3">
    <name type="scientific">Lasiosphaeria hispida</name>
    <dbReference type="NCBI Taxonomy" id="260671"/>
    <lineage>
        <taxon>Eukaryota</taxon>
        <taxon>Fungi</taxon>
        <taxon>Dikarya</taxon>
        <taxon>Ascomycota</taxon>
        <taxon>Pezizomycotina</taxon>
        <taxon>Sordariomycetes</taxon>
        <taxon>Sordariomycetidae</taxon>
        <taxon>Sordariales</taxon>
        <taxon>Lasiosphaeriaceae</taxon>
        <taxon>Lasiosphaeria</taxon>
    </lineage>
</organism>
<name>A0AAJ0MA04_9PEZI</name>
<dbReference type="PANTHER" id="PTHR34414">
    <property type="entry name" value="HET DOMAIN-CONTAINING PROTEIN-RELATED"/>
    <property type="match status" value="1"/>
</dbReference>
<sequence length="327" mass="37502">MKQNSHSEPRTDTFPPPFTPNQSISSLETCLANLPASALARGQIIRPARELPLFLQSQLEPQKIDRVYGYLWFARDRVLQARPLHRHSVARRYIVLTESPSEHLVSDYSVIFVKPLPEYILSYEFWQNHLSRDPVLHSNACGLLLSYTWLVAYKTDFEIAKEARLLPEGLTWNSWTAIASDLLDYLDASETRLVGRRYLFGELRMSRLNYIYEFLPSLWLTHMPMRGFMPTSMWNGSFAERNVGRLLGIFVFFSLVLSAMQVGLATRQLGNEPAFVSTAYGFAVASLCIVTLCAIASFVILVWHVRYKVILPWRMGLREIGVDDLSY</sequence>
<dbReference type="PANTHER" id="PTHR34414:SF1">
    <property type="entry name" value="SUBTILISIN-LIKE SERINE PROTEASE"/>
    <property type="match status" value="1"/>
</dbReference>
<evidence type="ECO:0000313" key="3">
    <source>
        <dbReference type="Proteomes" id="UP001275084"/>
    </source>
</evidence>
<proteinExistence type="predicted"/>
<comment type="caution">
    <text evidence="2">The sequence shown here is derived from an EMBL/GenBank/DDBJ whole genome shotgun (WGS) entry which is preliminary data.</text>
</comment>
<dbReference type="Proteomes" id="UP001275084">
    <property type="component" value="Unassembled WGS sequence"/>
</dbReference>
<keyword evidence="3" id="KW-1185">Reference proteome</keyword>
<dbReference type="AlphaFoldDB" id="A0AAJ0MA04"/>
<keyword evidence="1" id="KW-1133">Transmembrane helix</keyword>
<accession>A0AAJ0MA04</accession>
<dbReference type="Pfam" id="PF20246">
    <property type="entry name" value="DUF6601"/>
    <property type="match status" value="1"/>
</dbReference>
<evidence type="ECO:0000313" key="2">
    <source>
        <dbReference type="EMBL" id="KAK3344536.1"/>
    </source>
</evidence>
<keyword evidence="1" id="KW-0472">Membrane</keyword>
<reference evidence="2" key="2">
    <citation type="submission" date="2023-06" db="EMBL/GenBank/DDBJ databases">
        <authorList>
            <consortium name="Lawrence Berkeley National Laboratory"/>
            <person name="Haridas S."/>
            <person name="Hensen N."/>
            <person name="Bonometti L."/>
            <person name="Westerberg I."/>
            <person name="Brannstrom I.O."/>
            <person name="Guillou S."/>
            <person name="Cros-Aarteil S."/>
            <person name="Calhoun S."/>
            <person name="Kuo A."/>
            <person name="Mondo S."/>
            <person name="Pangilinan J."/>
            <person name="Riley R."/>
            <person name="Labutti K."/>
            <person name="Andreopoulos B."/>
            <person name="Lipzen A."/>
            <person name="Chen C."/>
            <person name="Yanf M."/>
            <person name="Daum C."/>
            <person name="Ng V."/>
            <person name="Clum A."/>
            <person name="Steindorff A."/>
            <person name="Ohm R."/>
            <person name="Martin F."/>
            <person name="Silar P."/>
            <person name="Natvig D."/>
            <person name="Lalanne C."/>
            <person name="Gautier V."/>
            <person name="Ament-Velasquez S.L."/>
            <person name="Kruys A."/>
            <person name="Hutchinson M.I."/>
            <person name="Powell A.J."/>
            <person name="Barry K."/>
            <person name="Miller A.N."/>
            <person name="Grigoriev I.V."/>
            <person name="Debuchy R."/>
            <person name="Gladieux P."/>
            <person name="Thoren M.H."/>
            <person name="Johannesson H."/>
        </authorList>
    </citation>
    <scope>NUCLEOTIDE SEQUENCE</scope>
    <source>
        <strain evidence="2">CBS 955.72</strain>
    </source>
</reference>
<dbReference type="InterPro" id="IPR046536">
    <property type="entry name" value="DUF6601"/>
</dbReference>
<gene>
    <name evidence="2" type="ORF">B0T25DRAFT_557273</name>
</gene>
<evidence type="ECO:0008006" key="4">
    <source>
        <dbReference type="Google" id="ProtNLM"/>
    </source>
</evidence>
<protein>
    <recommendedName>
        <fullName evidence="4">Subtilisin-like serine protease</fullName>
    </recommendedName>
</protein>
<reference evidence="2" key="1">
    <citation type="journal article" date="2023" name="Mol. Phylogenet. Evol.">
        <title>Genome-scale phylogeny and comparative genomics of the fungal order Sordariales.</title>
        <authorList>
            <person name="Hensen N."/>
            <person name="Bonometti L."/>
            <person name="Westerberg I."/>
            <person name="Brannstrom I.O."/>
            <person name="Guillou S."/>
            <person name="Cros-Aarteil S."/>
            <person name="Calhoun S."/>
            <person name="Haridas S."/>
            <person name="Kuo A."/>
            <person name="Mondo S."/>
            <person name="Pangilinan J."/>
            <person name="Riley R."/>
            <person name="LaButti K."/>
            <person name="Andreopoulos B."/>
            <person name="Lipzen A."/>
            <person name="Chen C."/>
            <person name="Yan M."/>
            <person name="Daum C."/>
            <person name="Ng V."/>
            <person name="Clum A."/>
            <person name="Steindorff A."/>
            <person name="Ohm R.A."/>
            <person name="Martin F."/>
            <person name="Silar P."/>
            <person name="Natvig D.O."/>
            <person name="Lalanne C."/>
            <person name="Gautier V."/>
            <person name="Ament-Velasquez S.L."/>
            <person name="Kruys A."/>
            <person name="Hutchinson M.I."/>
            <person name="Powell A.J."/>
            <person name="Barry K."/>
            <person name="Miller A.N."/>
            <person name="Grigoriev I.V."/>
            <person name="Debuchy R."/>
            <person name="Gladieux P."/>
            <person name="Hiltunen Thoren M."/>
            <person name="Johannesson H."/>
        </authorList>
    </citation>
    <scope>NUCLEOTIDE SEQUENCE</scope>
    <source>
        <strain evidence="2">CBS 955.72</strain>
    </source>
</reference>
<dbReference type="EMBL" id="JAUIQD010000007">
    <property type="protein sequence ID" value="KAK3344536.1"/>
    <property type="molecule type" value="Genomic_DNA"/>
</dbReference>
<keyword evidence="1" id="KW-0812">Transmembrane</keyword>
<feature type="transmembrane region" description="Helical" evidence="1">
    <location>
        <begin position="282"/>
        <end position="305"/>
    </location>
</feature>
<feature type="transmembrane region" description="Helical" evidence="1">
    <location>
        <begin position="243"/>
        <end position="262"/>
    </location>
</feature>
<evidence type="ECO:0000256" key="1">
    <source>
        <dbReference type="SAM" id="Phobius"/>
    </source>
</evidence>